<feature type="compositionally biased region" description="Polar residues" evidence="1">
    <location>
        <begin position="14"/>
        <end position="23"/>
    </location>
</feature>
<evidence type="ECO:0000256" key="1">
    <source>
        <dbReference type="SAM" id="MobiDB-lite"/>
    </source>
</evidence>
<evidence type="ECO:0000313" key="3">
    <source>
        <dbReference type="Proteomes" id="UP000008068"/>
    </source>
</evidence>
<gene>
    <name evidence="2" type="ORF">CAEBREN_25423</name>
</gene>
<dbReference type="EMBL" id="GL379816">
    <property type="protein sequence ID" value="EGT45975.1"/>
    <property type="molecule type" value="Genomic_DNA"/>
</dbReference>
<accession>G0MW84</accession>
<reference evidence="3" key="1">
    <citation type="submission" date="2011-07" db="EMBL/GenBank/DDBJ databases">
        <authorList>
            <consortium name="Caenorhabditis brenneri Sequencing and Analysis Consortium"/>
            <person name="Wilson R.K."/>
        </authorList>
    </citation>
    <scope>NUCLEOTIDE SEQUENCE [LARGE SCALE GENOMIC DNA]</scope>
    <source>
        <strain evidence="3">PB2801</strain>
    </source>
</reference>
<name>G0MW84_CAEBE</name>
<feature type="region of interest" description="Disordered" evidence="1">
    <location>
        <begin position="1"/>
        <end position="23"/>
    </location>
</feature>
<dbReference type="InParanoid" id="G0MW84"/>
<dbReference type="AlphaFoldDB" id="G0MW84"/>
<dbReference type="Proteomes" id="UP000008068">
    <property type="component" value="Unassembled WGS sequence"/>
</dbReference>
<dbReference type="HOGENOM" id="CLU_3423374_0_0_1"/>
<sequence length="23" mass="2483">MVKGHKTNNHDSESGATELSRSP</sequence>
<organism evidence="3">
    <name type="scientific">Caenorhabditis brenneri</name>
    <name type="common">Nematode worm</name>
    <dbReference type="NCBI Taxonomy" id="135651"/>
    <lineage>
        <taxon>Eukaryota</taxon>
        <taxon>Metazoa</taxon>
        <taxon>Ecdysozoa</taxon>
        <taxon>Nematoda</taxon>
        <taxon>Chromadorea</taxon>
        <taxon>Rhabditida</taxon>
        <taxon>Rhabditina</taxon>
        <taxon>Rhabditomorpha</taxon>
        <taxon>Rhabditoidea</taxon>
        <taxon>Rhabditidae</taxon>
        <taxon>Peloderinae</taxon>
        <taxon>Caenorhabditis</taxon>
    </lineage>
</organism>
<keyword evidence="3" id="KW-1185">Reference proteome</keyword>
<protein>
    <submittedName>
        <fullName evidence="2">Uncharacterized protein</fullName>
    </submittedName>
</protein>
<proteinExistence type="predicted"/>
<evidence type="ECO:0000313" key="2">
    <source>
        <dbReference type="EMBL" id="EGT45975.1"/>
    </source>
</evidence>